<protein>
    <submittedName>
        <fullName evidence="1">Radical SAM protein</fullName>
    </submittedName>
</protein>
<proteinExistence type="predicted"/>
<organism evidence="1 2">
    <name type="scientific">Paenibacillus mesotrionivorans</name>
    <dbReference type="NCBI Taxonomy" id="3160968"/>
    <lineage>
        <taxon>Bacteria</taxon>
        <taxon>Bacillati</taxon>
        <taxon>Bacillota</taxon>
        <taxon>Bacilli</taxon>
        <taxon>Bacillales</taxon>
        <taxon>Paenibacillaceae</taxon>
        <taxon>Paenibacillus</taxon>
    </lineage>
</organism>
<sequence>MKSSINCLIVGCNEMDVARHLSYIRLKGGSTSEYEYNLKNCAYIENNPYSLGEFSSRYLGMPYSECDSIPREIASIATYLYEKEFQIEMIDSFQRQKQYIIDILAKKHVHTILIPTDMYHSIIPIRDMISFFKTHSFHVPIILSGNVIINETNHSQPDHYVQSVLNSLGGDYYVAEHSPERAIGEIIEHVVQQKALGHGNNVFYKENGHFVKSSLVNIENETYSRRVDWRLFTDQLHGPIFTMASASCSFSCSFCSHPRRKSSHRSLSIKNVEDELNSIAACNNVNTVFFSDDTFNVPLSRFKEILQLIIQKKYKFHWFSFIRCQYLDEETVKLMKEARCRGVYLGIESGDQDMLDRMNKGVSVSDYRQGIQLLKQYDIMTIASLIIGFPGEDHCSIDHTINFINETKPDFVIPLLWFYSSLAPVERDKRKLAIQGAGYNWKHCSMDVQEALKCIDKLLFGIYESVCVPDFRFSYKGLITLLDKGLSIMELKSLVTKFNEYRKNRQLERNHNYEHLGCNPKTAKT</sequence>
<name>A0ACC7P0C8_9BACL</name>
<gene>
    <name evidence="1" type="ORF">ACI1P1_05535</name>
</gene>
<dbReference type="EMBL" id="JBJURJ010000003">
    <property type="protein sequence ID" value="MFM9327762.1"/>
    <property type="molecule type" value="Genomic_DNA"/>
</dbReference>
<reference evidence="1" key="1">
    <citation type="submission" date="2024-12" db="EMBL/GenBank/DDBJ databases">
        <authorList>
            <person name="Wu N."/>
        </authorList>
    </citation>
    <scope>NUCLEOTIDE SEQUENCE</scope>
    <source>
        <strain evidence="1">P15</strain>
    </source>
</reference>
<keyword evidence="2" id="KW-1185">Reference proteome</keyword>
<evidence type="ECO:0000313" key="2">
    <source>
        <dbReference type="Proteomes" id="UP001631969"/>
    </source>
</evidence>
<comment type="caution">
    <text evidence="1">The sequence shown here is derived from an EMBL/GenBank/DDBJ whole genome shotgun (WGS) entry which is preliminary data.</text>
</comment>
<dbReference type="Proteomes" id="UP001631969">
    <property type="component" value="Unassembled WGS sequence"/>
</dbReference>
<accession>A0ACC7P0C8</accession>
<evidence type="ECO:0000313" key="1">
    <source>
        <dbReference type="EMBL" id="MFM9327762.1"/>
    </source>
</evidence>